<gene>
    <name evidence="2" type="ORF">GCM10010964_19310</name>
</gene>
<evidence type="ECO:0000313" key="2">
    <source>
        <dbReference type="EMBL" id="GGG31508.1"/>
    </source>
</evidence>
<dbReference type="EMBL" id="BMKS01000005">
    <property type="protein sequence ID" value="GGG31508.1"/>
    <property type="molecule type" value="Genomic_DNA"/>
</dbReference>
<dbReference type="GO" id="GO:0016787">
    <property type="term" value="F:hydrolase activity"/>
    <property type="evidence" value="ECO:0007669"/>
    <property type="project" value="UniProtKB-KW"/>
</dbReference>
<keyword evidence="2" id="KW-0378">Hydrolase</keyword>
<dbReference type="InterPro" id="IPR029058">
    <property type="entry name" value="AB_hydrolase_fold"/>
</dbReference>
<dbReference type="Gene3D" id="3.40.50.1820">
    <property type="entry name" value="alpha/beta hydrolase"/>
    <property type="match status" value="1"/>
</dbReference>
<dbReference type="Proteomes" id="UP000597507">
    <property type="component" value="Unassembled WGS sequence"/>
</dbReference>
<accession>A0A8J2ZAN1</accession>
<name>A0A8J2ZAN1_9PROT</name>
<dbReference type="AlphaFoldDB" id="A0A8J2ZAN1"/>
<dbReference type="RefSeq" id="WP_188899826.1">
    <property type="nucleotide sequence ID" value="NZ_BMKS01000005.1"/>
</dbReference>
<evidence type="ECO:0000259" key="1">
    <source>
        <dbReference type="Pfam" id="PF12697"/>
    </source>
</evidence>
<proteinExistence type="predicted"/>
<protein>
    <submittedName>
        <fullName evidence="2">Alpha/beta hydrolase</fullName>
    </submittedName>
</protein>
<dbReference type="InterPro" id="IPR050228">
    <property type="entry name" value="Carboxylesterase_BioH"/>
</dbReference>
<dbReference type="SUPFAM" id="SSF53474">
    <property type="entry name" value="alpha/beta-Hydrolases"/>
    <property type="match status" value="1"/>
</dbReference>
<keyword evidence="3" id="KW-1185">Reference proteome</keyword>
<dbReference type="Pfam" id="PF12697">
    <property type="entry name" value="Abhydrolase_6"/>
    <property type="match status" value="1"/>
</dbReference>
<organism evidence="2 3">
    <name type="scientific">Caldovatus sediminis</name>
    <dbReference type="NCBI Taxonomy" id="2041189"/>
    <lineage>
        <taxon>Bacteria</taxon>
        <taxon>Pseudomonadati</taxon>
        <taxon>Pseudomonadota</taxon>
        <taxon>Alphaproteobacteria</taxon>
        <taxon>Acetobacterales</taxon>
        <taxon>Roseomonadaceae</taxon>
        <taxon>Caldovatus</taxon>
    </lineage>
</organism>
<evidence type="ECO:0000313" key="3">
    <source>
        <dbReference type="Proteomes" id="UP000597507"/>
    </source>
</evidence>
<comment type="caution">
    <text evidence="2">The sequence shown here is derived from an EMBL/GenBank/DDBJ whole genome shotgun (WGS) entry which is preliminary data.</text>
</comment>
<dbReference type="PANTHER" id="PTHR43194:SF2">
    <property type="entry name" value="PEROXISOMAL MEMBRANE PROTEIN LPX1"/>
    <property type="match status" value="1"/>
</dbReference>
<dbReference type="PANTHER" id="PTHR43194">
    <property type="entry name" value="HYDROLASE ALPHA/BETA FOLD FAMILY"/>
    <property type="match status" value="1"/>
</dbReference>
<sequence length="285" mass="29695">MPHPTEILPTARGRALLWRPARPAPGAPALLLLHGAAGGAWMWCEGFAARLAEAGWLVAALDLRRRRADGAEASLADYAADARAALAALRRPALLVGHSLGGLLAQRLLAEPAVRGAALLAPVPPEGLWWSSLRLVALDPLLAHGVARMADGGAHGASPAGLGAARAALRAALFHPDLPEATALRHLRRLTRESAVAVLEAQAPQPLLPAALLGRPVLAVARAGDRLIPADTVLRTAAFHGAAATLFDGPGHAMMLDLDWRDIADHLLGWAARQPRLAPAEALVP</sequence>
<dbReference type="InterPro" id="IPR000073">
    <property type="entry name" value="AB_hydrolase_1"/>
</dbReference>
<feature type="domain" description="AB hydrolase-1" evidence="1">
    <location>
        <begin position="30"/>
        <end position="264"/>
    </location>
</feature>
<reference evidence="2 3" key="1">
    <citation type="journal article" date="2014" name="Int. J. Syst. Evol. Microbiol.">
        <title>Complete genome sequence of Corynebacterium casei LMG S-19264T (=DSM 44701T), isolated from a smear-ripened cheese.</title>
        <authorList>
            <consortium name="US DOE Joint Genome Institute (JGI-PGF)"/>
            <person name="Walter F."/>
            <person name="Albersmeier A."/>
            <person name="Kalinowski J."/>
            <person name="Ruckert C."/>
        </authorList>
    </citation>
    <scope>NUCLEOTIDE SEQUENCE [LARGE SCALE GENOMIC DNA]</scope>
    <source>
        <strain evidence="2 3">CGMCC 1.16330</strain>
    </source>
</reference>